<proteinExistence type="predicted"/>
<dbReference type="NCBIfam" id="TIGR00847">
    <property type="entry name" value="ccoS"/>
    <property type="match status" value="1"/>
</dbReference>
<evidence type="ECO:0000313" key="2">
    <source>
        <dbReference type="Proteomes" id="UP000479293"/>
    </source>
</evidence>
<dbReference type="RefSeq" id="WP_152757040.1">
    <property type="nucleotide sequence ID" value="NZ_WHLY01000002.1"/>
</dbReference>
<dbReference type="Pfam" id="PF03597">
    <property type="entry name" value="FixS"/>
    <property type="match status" value="1"/>
</dbReference>
<sequence length="62" mass="6676">MSALIILIGFSLLAALGFLGAFVWSVRGGQFDDDYTPSVRILFDDTINPLPSDKSTPQTASK</sequence>
<gene>
    <name evidence="1" type="primary">ccoS</name>
    <name evidence="1" type="ORF">GBK04_03975</name>
</gene>
<reference evidence="1 2" key="1">
    <citation type="submission" date="2019-10" db="EMBL/GenBank/DDBJ databases">
        <title>Draft Genome Sequence of Cytophagaceae sp. SJW1-29.</title>
        <authorList>
            <person name="Choi A."/>
        </authorList>
    </citation>
    <scope>NUCLEOTIDE SEQUENCE [LARGE SCALE GENOMIC DNA]</scope>
    <source>
        <strain evidence="1 2">SJW1-29</strain>
    </source>
</reference>
<keyword evidence="2" id="KW-1185">Reference proteome</keyword>
<dbReference type="InterPro" id="IPR004714">
    <property type="entry name" value="Cyt_oxidase_maturation_cbb3"/>
</dbReference>
<protein>
    <submittedName>
        <fullName evidence="1">Cbb3-type cytochrome oxidase assembly protein CcoS</fullName>
    </submittedName>
</protein>
<dbReference type="Proteomes" id="UP000479293">
    <property type="component" value="Unassembled WGS sequence"/>
</dbReference>
<dbReference type="EMBL" id="WHLY01000002">
    <property type="protein sequence ID" value="MPR32525.1"/>
    <property type="molecule type" value="Genomic_DNA"/>
</dbReference>
<dbReference type="AlphaFoldDB" id="A0A7C9F2E1"/>
<accession>A0A7C9F2E1</accession>
<dbReference type="PANTHER" id="PTHR41532">
    <property type="entry name" value="FIXS PROTEIN"/>
    <property type="match status" value="1"/>
</dbReference>
<evidence type="ECO:0000313" key="1">
    <source>
        <dbReference type="EMBL" id="MPR32525.1"/>
    </source>
</evidence>
<name>A0A7C9F2E1_9BACT</name>
<organism evidence="1 2">
    <name type="scientific">Salmonirosea aquatica</name>
    <dbReference type="NCBI Taxonomy" id="2654236"/>
    <lineage>
        <taxon>Bacteria</taxon>
        <taxon>Pseudomonadati</taxon>
        <taxon>Bacteroidota</taxon>
        <taxon>Cytophagia</taxon>
        <taxon>Cytophagales</taxon>
        <taxon>Spirosomataceae</taxon>
        <taxon>Salmonirosea</taxon>
    </lineage>
</organism>
<comment type="caution">
    <text evidence="1">The sequence shown here is derived from an EMBL/GenBank/DDBJ whole genome shotgun (WGS) entry which is preliminary data.</text>
</comment>
<dbReference type="PANTHER" id="PTHR41532:SF1">
    <property type="entry name" value="FIXS PROTEIN"/>
    <property type="match status" value="1"/>
</dbReference>